<organism evidence="1 2">
    <name type="scientific">Meloidogyne enterolobii</name>
    <name type="common">Root-knot nematode worm</name>
    <name type="synonym">Meloidogyne mayaguensis</name>
    <dbReference type="NCBI Taxonomy" id="390850"/>
    <lineage>
        <taxon>Eukaryota</taxon>
        <taxon>Metazoa</taxon>
        <taxon>Ecdysozoa</taxon>
        <taxon>Nematoda</taxon>
        <taxon>Chromadorea</taxon>
        <taxon>Rhabditida</taxon>
        <taxon>Tylenchina</taxon>
        <taxon>Tylenchomorpha</taxon>
        <taxon>Tylenchoidea</taxon>
        <taxon>Meloidogynidae</taxon>
        <taxon>Meloidogyninae</taxon>
        <taxon>Meloidogyne</taxon>
    </lineage>
</organism>
<evidence type="ECO:0000313" key="1">
    <source>
        <dbReference type="EMBL" id="CAK5043854.1"/>
    </source>
</evidence>
<sequence length="257" mass="31214">MKNYYQQHKKEIQKHSRNYYQNNKEKKLQYKKNYYQKNRDRISQYKRKYKQDNKDKTCEYKRKYYLKKKKERETLQKDRSELGNIQHDNNEGTSSVTPQNDEFIRKGTTGNNEDEKKLAIKEYNKNYYQKNKEKIRESSMDKKEKRREYNKIYYLKRKNQKENSQNDNYINKGKSPIEINENVQINNKEGNDNIEGNSCANQQPDEGALNNFNNQEQVNVQELDDGHSIPQMGEMNDLEYIKFLNDLNFLDNQNFLF</sequence>
<comment type="caution">
    <text evidence="1">The sequence shown here is derived from an EMBL/GenBank/DDBJ whole genome shotgun (WGS) entry which is preliminary data.</text>
</comment>
<keyword evidence="2" id="KW-1185">Reference proteome</keyword>
<proteinExistence type="predicted"/>
<dbReference type="Proteomes" id="UP001497535">
    <property type="component" value="Unassembled WGS sequence"/>
</dbReference>
<evidence type="ECO:0000313" key="2">
    <source>
        <dbReference type="Proteomes" id="UP001497535"/>
    </source>
</evidence>
<protein>
    <submittedName>
        <fullName evidence="1">Uncharacterized protein</fullName>
    </submittedName>
</protein>
<reference evidence="1" key="1">
    <citation type="submission" date="2023-11" db="EMBL/GenBank/DDBJ databases">
        <authorList>
            <person name="Poullet M."/>
        </authorList>
    </citation>
    <scope>NUCLEOTIDE SEQUENCE</scope>
    <source>
        <strain evidence="1">E1834</strain>
    </source>
</reference>
<name>A0ACB0YET0_MELEN</name>
<dbReference type="EMBL" id="CAVMJV010000011">
    <property type="protein sequence ID" value="CAK5043854.1"/>
    <property type="molecule type" value="Genomic_DNA"/>
</dbReference>
<accession>A0ACB0YET0</accession>
<gene>
    <name evidence="1" type="ORF">MENTE1834_LOCUS11269</name>
</gene>